<proteinExistence type="predicted"/>
<name>A0AAV4XRX2_CAEEX</name>
<evidence type="ECO:0000313" key="1">
    <source>
        <dbReference type="EMBL" id="GIY97464.1"/>
    </source>
</evidence>
<protein>
    <submittedName>
        <fullName evidence="1">Uncharacterized protein</fullName>
    </submittedName>
</protein>
<dbReference type="EMBL" id="BPLR01000781">
    <property type="protein sequence ID" value="GIY97464.1"/>
    <property type="molecule type" value="Genomic_DNA"/>
</dbReference>
<dbReference type="Proteomes" id="UP001054945">
    <property type="component" value="Unassembled WGS sequence"/>
</dbReference>
<dbReference type="PROSITE" id="PS51257">
    <property type="entry name" value="PROKAR_LIPOPROTEIN"/>
    <property type="match status" value="1"/>
</dbReference>
<sequence>MCREKHHYSRTVHHFSPLALMSCRGNAAEPKINYHINFKVEIKMGKYLPSTTSIILVKNQNLDKSELKHPILSLELRMNRSLQIPLREHAKILSLP</sequence>
<gene>
    <name evidence="1" type="ORF">CEXT_359201</name>
</gene>
<reference evidence="1 2" key="1">
    <citation type="submission" date="2021-06" db="EMBL/GenBank/DDBJ databases">
        <title>Caerostris extrusa draft genome.</title>
        <authorList>
            <person name="Kono N."/>
            <person name="Arakawa K."/>
        </authorList>
    </citation>
    <scope>NUCLEOTIDE SEQUENCE [LARGE SCALE GENOMIC DNA]</scope>
</reference>
<comment type="caution">
    <text evidence="1">The sequence shown here is derived from an EMBL/GenBank/DDBJ whole genome shotgun (WGS) entry which is preliminary data.</text>
</comment>
<dbReference type="AlphaFoldDB" id="A0AAV4XRX2"/>
<organism evidence="1 2">
    <name type="scientific">Caerostris extrusa</name>
    <name type="common">Bark spider</name>
    <name type="synonym">Caerostris bankana</name>
    <dbReference type="NCBI Taxonomy" id="172846"/>
    <lineage>
        <taxon>Eukaryota</taxon>
        <taxon>Metazoa</taxon>
        <taxon>Ecdysozoa</taxon>
        <taxon>Arthropoda</taxon>
        <taxon>Chelicerata</taxon>
        <taxon>Arachnida</taxon>
        <taxon>Araneae</taxon>
        <taxon>Araneomorphae</taxon>
        <taxon>Entelegynae</taxon>
        <taxon>Araneoidea</taxon>
        <taxon>Araneidae</taxon>
        <taxon>Caerostris</taxon>
    </lineage>
</organism>
<evidence type="ECO:0000313" key="2">
    <source>
        <dbReference type="Proteomes" id="UP001054945"/>
    </source>
</evidence>
<keyword evidence="2" id="KW-1185">Reference proteome</keyword>
<accession>A0AAV4XRX2</accession>